<organism evidence="2 3">
    <name type="scientific">Gossypium australe</name>
    <dbReference type="NCBI Taxonomy" id="47621"/>
    <lineage>
        <taxon>Eukaryota</taxon>
        <taxon>Viridiplantae</taxon>
        <taxon>Streptophyta</taxon>
        <taxon>Embryophyta</taxon>
        <taxon>Tracheophyta</taxon>
        <taxon>Spermatophyta</taxon>
        <taxon>Magnoliopsida</taxon>
        <taxon>eudicotyledons</taxon>
        <taxon>Gunneridae</taxon>
        <taxon>Pentapetalae</taxon>
        <taxon>rosids</taxon>
        <taxon>malvids</taxon>
        <taxon>Malvales</taxon>
        <taxon>Malvaceae</taxon>
        <taxon>Malvoideae</taxon>
        <taxon>Gossypium</taxon>
    </lineage>
</organism>
<name>A0A5B6UAI0_9ROSI</name>
<evidence type="ECO:0000259" key="1">
    <source>
        <dbReference type="Pfam" id="PF03732"/>
    </source>
</evidence>
<dbReference type="Pfam" id="PF03732">
    <property type="entry name" value="Retrotrans_gag"/>
    <property type="match status" value="1"/>
</dbReference>
<gene>
    <name evidence="2" type="ORF">EPI10_009217</name>
</gene>
<reference evidence="3" key="1">
    <citation type="journal article" date="2019" name="Plant Biotechnol. J.">
        <title>Genome sequencing of the Australian wild diploid species Gossypium australe highlights disease resistance and delayed gland morphogenesis.</title>
        <authorList>
            <person name="Cai Y."/>
            <person name="Cai X."/>
            <person name="Wang Q."/>
            <person name="Wang P."/>
            <person name="Zhang Y."/>
            <person name="Cai C."/>
            <person name="Xu Y."/>
            <person name="Wang K."/>
            <person name="Zhou Z."/>
            <person name="Wang C."/>
            <person name="Geng S."/>
            <person name="Li B."/>
            <person name="Dong Q."/>
            <person name="Hou Y."/>
            <person name="Wang H."/>
            <person name="Ai P."/>
            <person name="Liu Z."/>
            <person name="Yi F."/>
            <person name="Sun M."/>
            <person name="An G."/>
            <person name="Cheng J."/>
            <person name="Zhang Y."/>
            <person name="Shi Q."/>
            <person name="Xie Y."/>
            <person name="Shi X."/>
            <person name="Chang Y."/>
            <person name="Huang F."/>
            <person name="Chen Y."/>
            <person name="Hong S."/>
            <person name="Mi L."/>
            <person name="Sun Q."/>
            <person name="Zhang L."/>
            <person name="Zhou B."/>
            <person name="Peng R."/>
            <person name="Zhang X."/>
            <person name="Liu F."/>
        </authorList>
    </citation>
    <scope>NUCLEOTIDE SEQUENCE [LARGE SCALE GENOMIC DNA]</scope>
    <source>
        <strain evidence="3">cv. PA1801</strain>
    </source>
</reference>
<accession>A0A5B6UAI0</accession>
<feature type="domain" description="Retrotransposon gag" evidence="1">
    <location>
        <begin position="85"/>
        <end position="145"/>
    </location>
</feature>
<evidence type="ECO:0000313" key="3">
    <source>
        <dbReference type="Proteomes" id="UP000325315"/>
    </source>
</evidence>
<dbReference type="AlphaFoldDB" id="A0A5B6UAI0"/>
<dbReference type="PANTHER" id="PTHR33223:SF6">
    <property type="entry name" value="CCHC-TYPE DOMAIN-CONTAINING PROTEIN"/>
    <property type="match status" value="1"/>
</dbReference>
<comment type="caution">
    <text evidence="2">The sequence shown here is derived from an EMBL/GenBank/DDBJ whole genome shotgun (WGS) entry which is preliminary data.</text>
</comment>
<dbReference type="OrthoDB" id="1002398at2759"/>
<dbReference type="PANTHER" id="PTHR33223">
    <property type="entry name" value="CCHC-TYPE DOMAIN-CONTAINING PROTEIN"/>
    <property type="match status" value="1"/>
</dbReference>
<proteinExistence type="predicted"/>
<dbReference type="EMBL" id="SMMG02000013">
    <property type="protein sequence ID" value="KAA3453152.1"/>
    <property type="molecule type" value="Genomic_DNA"/>
</dbReference>
<keyword evidence="3" id="KW-1185">Reference proteome</keyword>
<evidence type="ECO:0000313" key="2">
    <source>
        <dbReference type="EMBL" id="KAA3453152.1"/>
    </source>
</evidence>
<dbReference type="Proteomes" id="UP000325315">
    <property type="component" value="Unassembled WGS sequence"/>
</dbReference>
<sequence>MERIRNDQVREEPLNQNRRDVDIPRIIDDRDRPIREHLVSVLDDLNPGIFSGLPTKDPLLHLRLFLEVCDSFRQQGDPEDTLRLKLFPYSLRDRARAWLNALLPGKVASWNELCQRFLLRYNPPNMNAKLRNDITSFQQSEDETLYKA</sequence>
<protein>
    <submittedName>
        <fullName evidence="2">Protein FAR1-RELATED SEQUENCE 5-like</fullName>
    </submittedName>
</protein>
<dbReference type="InterPro" id="IPR005162">
    <property type="entry name" value="Retrotrans_gag_dom"/>
</dbReference>